<evidence type="ECO:0000313" key="2">
    <source>
        <dbReference type="EMBL" id="KAG5638449.1"/>
    </source>
</evidence>
<reference evidence="2" key="1">
    <citation type="submission" date="2021-02" db="EMBL/GenBank/DDBJ databases">
        <authorList>
            <person name="Nieuwenhuis M."/>
            <person name="Van De Peppel L.J.J."/>
        </authorList>
    </citation>
    <scope>NUCLEOTIDE SEQUENCE</scope>
    <source>
        <strain evidence="2">D49</strain>
    </source>
</reference>
<evidence type="ECO:0000313" key="3">
    <source>
        <dbReference type="Proteomes" id="UP000717328"/>
    </source>
</evidence>
<comment type="caution">
    <text evidence="2">The sequence shown here is derived from an EMBL/GenBank/DDBJ whole genome shotgun (WGS) entry which is preliminary data.</text>
</comment>
<dbReference type="AlphaFoldDB" id="A0A9P7FWM0"/>
<organism evidence="2 3">
    <name type="scientific">Sphagnurus paluster</name>
    <dbReference type="NCBI Taxonomy" id="117069"/>
    <lineage>
        <taxon>Eukaryota</taxon>
        <taxon>Fungi</taxon>
        <taxon>Dikarya</taxon>
        <taxon>Basidiomycota</taxon>
        <taxon>Agaricomycotina</taxon>
        <taxon>Agaricomycetes</taxon>
        <taxon>Agaricomycetidae</taxon>
        <taxon>Agaricales</taxon>
        <taxon>Tricholomatineae</taxon>
        <taxon>Lyophyllaceae</taxon>
        <taxon>Sphagnurus</taxon>
    </lineage>
</organism>
<proteinExistence type="predicted"/>
<accession>A0A9P7FWM0</accession>
<feature type="compositionally biased region" description="Basic and acidic residues" evidence="1">
    <location>
        <begin position="61"/>
        <end position="75"/>
    </location>
</feature>
<name>A0A9P7FWM0_9AGAR</name>
<sequence>MAEESTPAETATITTGWMNNFRWERELREESETSDDGDTTALSNSDFKNNLVEVQLSDIRGTAEKNPSCKEKLEMGAESEDSLQKATWRYRGTGPVWMCENI</sequence>
<gene>
    <name evidence="2" type="ORF">H0H81_012514</name>
</gene>
<protein>
    <submittedName>
        <fullName evidence="2">Uncharacterized protein</fullName>
    </submittedName>
</protein>
<keyword evidence="3" id="KW-1185">Reference proteome</keyword>
<evidence type="ECO:0000256" key="1">
    <source>
        <dbReference type="SAM" id="MobiDB-lite"/>
    </source>
</evidence>
<dbReference type="Proteomes" id="UP000717328">
    <property type="component" value="Unassembled WGS sequence"/>
</dbReference>
<feature type="region of interest" description="Disordered" evidence="1">
    <location>
        <begin position="27"/>
        <end position="83"/>
    </location>
</feature>
<dbReference type="EMBL" id="JABCKI010005761">
    <property type="protein sequence ID" value="KAG5638449.1"/>
    <property type="molecule type" value="Genomic_DNA"/>
</dbReference>
<reference evidence="2" key="2">
    <citation type="submission" date="2021-10" db="EMBL/GenBank/DDBJ databases">
        <title>Phylogenomics reveals ancestral predisposition of the termite-cultivated fungus Termitomyces towards a domesticated lifestyle.</title>
        <authorList>
            <person name="Auxier B."/>
            <person name="Grum-Grzhimaylo A."/>
            <person name="Cardenas M.E."/>
            <person name="Lodge J.D."/>
            <person name="Laessoe T."/>
            <person name="Pedersen O."/>
            <person name="Smith M.E."/>
            <person name="Kuyper T.W."/>
            <person name="Franco-Molano E.A."/>
            <person name="Baroni T.J."/>
            <person name="Aanen D.K."/>
        </authorList>
    </citation>
    <scope>NUCLEOTIDE SEQUENCE</scope>
    <source>
        <strain evidence="2">D49</strain>
    </source>
</reference>